<accession>A0AAX2QUE3</accession>
<reference evidence="1 2" key="1">
    <citation type="submission" date="2019-03" db="EMBL/GenBank/DDBJ databases">
        <title>Genomic Encyclopedia of Type Strains, Phase IV (KMG-V): Genome sequencing to study the core and pangenomes of soil and plant-associated prokaryotes.</title>
        <authorList>
            <person name="Whitman W."/>
        </authorList>
    </citation>
    <scope>NUCLEOTIDE SEQUENCE [LARGE SCALE GENOMIC DNA]</scope>
    <source>
        <strain evidence="1 2">FB403</strain>
    </source>
</reference>
<dbReference type="EMBL" id="SMBI01000001">
    <property type="protein sequence ID" value="TCU30205.1"/>
    <property type="molecule type" value="Genomic_DNA"/>
</dbReference>
<dbReference type="AlphaFoldDB" id="A0AAX2QUE3"/>
<proteinExistence type="predicted"/>
<gene>
    <name evidence="1" type="ORF">EV131_101693</name>
</gene>
<dbReference type="Proteomes" id="UP000295021">
    <property type="component" value="Unassembled WGS sequence"/>
</dbReference>
<protein>
    <submittedName>
        <fullName evidence="1">Uncharacterized protein</fullName>
    </submittedName>
</protein>
<organism evidence="1 2">
    <name type="scientific">Rhizobium laguerreae</name>
    <dbReference type="NCBI Taxonomy" id="1076926"/>
    <lineage>
        <taxon>Bacteria</taxon>
        <taxon>Pseudomonadati</taxon>
        <taxon>Pseudomonadota</taxon>
        <taxon>Alphaproteobacteria</taxon>
        <taxon>Hyphomicrobiales</taxon>
        <taxon>Rhizobiaceae</taxon>
        <taxon>Rhizobium/Agrobacterium group</taxon>
        <taxon>Rhizobium</taxon>
    </lineage>
</organism>
<name>A0AAX2QUE3_9HYPH</name>
<evidence type="ECO:0000313" key="1">
    <source>
        <dbReference type="EMBL" id="TCU30205.1"/>
    </source>
</evidence>
<evidence type="ECO:0000313" key="2">
    <source>
        <dbReference type="Proteomes" id="UP000295021"/>
    </source>
</evidence>
<comment type="caution">
    <text evidence="1">The sequence shown here is derived from an EMBL/GenBank/DDBJ whole genome shotgun (WGS) entry which is preliminary data.</text>
</comment>
<sequence>MPAGVGTNNVALDYFKIDRGELNPMRLMAVVGVALSLGCISAAESPSNYQSYSGIRVDTDPALLARYDKALQRCVPEAASWQRGSPDPRSLHYNAALRSCLYRYSFVDRGVYAYPIPQVYFDHFLDR</sequence>